<dbReference type="EMBL" id="FMPG01000002">
    <property type="protein sequence ID" value="SCS65081.1"/>
    <property type="molecule type" value="Genomic_DNA"/>
</dbReference>
<feature type="transmembrane region" description="Helical" evidence="10">
    <location>
        <begin position="118"/>
        <end position="138"/>
    </location>
</feature>
<evidence type="ECO:0000313" key="13">
    <source>
        <dbReference type="EMBL" id="SCS87656.1"/>
    </source>
</evidence>
<evidence type="ECO:0000256" key="10">
    <source>
        <dbReference type="SAM" id="Phobius"/>
    </source>
</evidence>
<gene>
    <name evidence="12" type="primary">icaC_2</name>
    <name evidence="13" type="synonym">icaC_3</name>
    <name evidence="12" type="ORF">SAMEA2297795_00898</name>
    <name evidence="13" type="ORF">SAMEA2297796_01305</name>
</gene>
<evidence type="ECO:0000256" key="4">
    <source>
        <dbReference type="ARBA" id="ARBA00022692"/>
    </source>
</evidence>
<evidence type="ECO:0000256" key="2">
    <source>
        <dbReference type="ARBA" id="ARBA00007400"/>
    </source>
</evidence>
<evidence type="ECO:0000256" key="6">
    <source>
        <dbReference type="ARBA" id="ARBA00023136"/>
    </source>
</evidence>
<dbReference type="Proteomes" id="UP000095768">
    <property type="component" value="Unassembled WGS sequence"/>
</dbReference>
<feature type="transmembrane region" description="Helical" evidence="10">
    <location>
        <begin position="215"/>
        <end position="235"/>
    </location>
</feature>
<evidence type="ECO:0000259" key="11">
    <source>
        <dbReference type="Pfam" id="PF01757"/>
    </source>
</evidence>
<dbReference type="PANTHER" id="PTHR40074">
    <property type="entry name" value="O-ACETYLTRANSFERASE WECH"/>
    <property type="match status" value="1"/>
</dbReference>
<feature type="transmembrane region" description="Helical" evidence="10">
    <location>
        <begin position="9"/>
        <end position="29"/>
    </location>
</feature>
<comment type="subcellular location">
    <subcellularLocation>
        <location evidence="1">Cell membrane</location>
        <topology evidence="1">Multi-pass membrane protein</topology>
    </subcellularLocation>
</comment>
<feature type="transmembrane region" description="Helical" evidence="10">
    <location>
        <begin position="241"/>
        <end position="262"/>
    </location>
</feature>
<evidence type="ECO:0000313" key="15">
    <source>
        <dbReference type="Proteomes" id="UP000095768"/>
    </source>
</evidence>
<feature type="transmembrane region" description="Helical" evidence="10">
    <location>
        <begin position="49"/>
        <end position="69"/>
    </location>
</feature>
<sequence>MNKSKTELIYFRAIICMLIILTHIITQYMNNIDDTDLNALKLVYYVQNIFIFGTPSFIILSQLLTTLNYKTVKVNYLWTRFKYIFVPYLLIGSFYCYSESLNTNSSFVHQFKENILLGYWYGYFIIVIMQFFILSYFIYKVSPKIFNSKLILLTSLCVQVSFLYFLNHSESFAHFFHKVYPLSENTFILGWVFFFFLGGYIGANYNQTTNFLKHYLFIVLSLAIIAYTFFVIFTHHDYWNVTSFTYTLVFYHTFMFLLLLGICLHFKTLLYGSINLISTFSFFIYLLHPFILDALYSYTSVFEKSTVIFIAISLLFIIGLCVGVGIFLREFYIFRFLIGKQPYKLNIFLSE</sequence>
<keyword evidence="5 10" id="KW-1133">Transmembrane helix</keyword>
<organism evidence="12 15">
    <name type="scientific">Staphylococcus caeli</name>
    <dbReference type="NCBI Taxonomy" id="2201815"/>
    <lineage>
        <taxon>Bacteria</taxon>
        <taxon>Bacillati</taxon>
        <taxon>Bacillota</taxon>
        <taxon>Bacilli</taxon>
        <taxon>Bacillales</taxon>
        <taxon>Staphylococcaceae</taxon>
        <taxon>Staphylococcus</taxon>
    </lineage>
</organism>
<dbReference type="Proteomes" id="UP000095412">
    <property type="component" value="Unassembled WGS sequence"/>
</dbReference>
<evidence type="ECO:0000256" key="9">
    <source>
        <dbReference type="ARBA" id="ARBA00042839"/>
    </source>
</evidence>
<dbReference type="AlphaFoldDB" id="A0A1D4LMW3"/>
<keyword evidence="6 10" id="KW-0472">Membrane</keyword>
<feature type="transmembrane region" description="Helical" evidence="10">
    <location>
        <begin position="81"/>
        <end position="98"/>
    </location>
</feature>
<evidence type="ECO:0000256" key="7">
    <source>
        <dbReference type="ARBA" id="ARBA00041028"/>
    </source>
</evidence>
<dbReference type="InterPro" id="IPR002656">
    <property type="entry name" value="Acyl_transf_3_dom"/>
</dbReference>
<feature type="transmembrane region" description="Helical" evidence="10">
    <location>
        <begin position="269"/>
        <end position="287"/>
    </location>
</feature>
<evidence type="ECO:0000256" key="1">
    <source>
        <dbReference type="ARBA" id="ARBA00004651"/>
    </source>
</evidence>
<dbReference type="PANTHER" id="PTHR40074:SF2">
    <property type="entry name" value="O-ACETYLTRANSFERASE WECH"/>
    <property type="match status" value="1"/>
</dbReference>
<feature type="transmembrane region" description="Helical" evidence="10">
    <location>
        <begin position="307"/>
        <end position="328"/>
    </location>
</feature>
<keyword evidence="14" id="KW-1185">Reference proteome</keyword>
<reference evidence="13 14" key="2">
    <citation type="submission" date="2016-09" db="EMBL/GenBank/DDBJ databases">
        <authorList>
            <consortium name="Pathogen Informatics"/>
            <person name="Sun Q."/>
            <person name="Inoue M."/>
        </authorList>
    </citation>
    <scope>NUCLEOTIDE SEQUENCE [LARGE SCALE GENOMIC DNA]</scope>
    <source>
        <strain evidence="13 14">82C</strain>
    </source>
</reference>
<keyword evidence="4 10" id="KW-0812">Transmembrane</keyword>
<dbReference type="GO" id="GO:0005886">
    <property type="term" value="C:plasma membrane"/>
    <property type="evidence" value="ECO:0007669"/>
    <property type="project" value="UniProtKB-SubCell"/>
</dbReference>
<evidence type="ECO:0000313" key="12">
    <source>
        <dbReference type="EMBL" id="SCS65081.1"/>
    </source>
</evidence>
<dbReference type="Pfam" id="PF01757">
    <property type="entry name" value="Acyl_transf_3"/>
    <property type="match status" value="1"/>
</dbReference>
<dbReference type="RefSeq" id="WP_069995475.1">
    <property type="nucleotide sequence ID" value="NZ_FMPG01000002.1"/>
</dbReference>
<protein>
    <recommendedName>
        <fullName evidence="7">Probable poly-beta-1,6-N-acetyl-D-glucosamine export protein</fullName>
    </recommendedName>
    <alternativeName>
        <fullName evidence="9">Biofilm polysaccharide intercellular adhesin export protein</fullName>
    </alternativeName>
    <alternativeName>
        <fullName evidence="8">Intercellular adhesion protein C</fullName>
    </alternativeName>
</protein>
<dbReference type="OrthoDB" id="65129at2"/>
<reference evidence="12 15" key="1">
    <citation type="submission" date="2016-09" db="EMBL/GenBank/DDBJ databases">
        <authorList>
            <consortium name="Pathogen Informatics"/>
        </authorList>
    </citation>
    <scope>NUCLEOTIDE SEQUENCE [LARGE SCALE GENOMIC DNA]</scope>
    <source>
        <strain evidence="12 15">82B</strain>
    </source>
</reference>
<keyword evidence="3" id="KW-1003">Cell membrane</keyword>
<dbReference type="GO" id="GO:0009246">
    <property type="term" value="P:enterobacterial common antigen biosynthetic process"/>
    <property type="evidence" value="ECO:0007669"/>
    <property type="project" value="TreeGrafter"/>
</dbReference>
<feature type="transmembrane region" description="Helical" evidence="10">
    <location>
        <begin position="150"/>
        <end position="166"/>
    </location>
</feature>
<evidence type="ECO:0000256" key="5">
    <source>
        <dbReference type="ARBA" id="ARBA00022989"/>
    </source>
</evidence>
<comment type="similarity">
    <text evidence="2">Belongs to the acyltransferase 3 family.</text>
</comment>
<evidence type="ECO:0000313" key="14">
    <source>
        <dbReference type="Proteomes" id="UP000095412"/>
    </source>
</evidence>
<feature type="transmembrane region" description="Helical" evidence="10">
    <location>
        <begin position="186"/>
        <end position="203"/>
    </location>
</feature>
<dbReference type="EMBL" id="FMPI01000007">
    <property type="protein sequence ID" value="SCS87656.1"/>
    <property type="molecule type" value="Genomic_DNA"/>
</dbReference>
<evidence type="ECO:0000256" key="3">
    <source>
        <dbReference type="ARBA" id="ARBA00022475"/>
    </source>
</evidence>
<accession>A0A1D4LMW3</accession>
<dbReference type="GO" id="GO:0016413">
    <property type="term" value="F:O-acetyltransferase activity"/>
    <property type="evidence" value="ECO:0007669"/>
    <property type="project" value="TreeGrafter"/>
</dbReference>
<proteinExistence type="inferred from homology"/>
<feature type="domain" description="Acyltransferase 3" evidence="11">
    <location>
        <begin position="7"/>
        <end position="322"/>
    </location>
</feature>
<evidence type="ECO:0000256" key="8">
    <source>
        <dbReference type="ARBA" id="ARBA00042402"/>
    </source>
</evidence>
<name>A0A1D4LMW3_9STAP</name>